<name>A0A857DG20_9FIRM</name>
<feature type="domain" description="Cation efflux protein cytoplasmic" evidence="10">
    <location>
        <begin position="202"/>
        <end position="277"/>
    </location>
</feature>
<dbReference type="SUPFAM" id="SSF160240">
    <property type="entry name" value="Cation efflux protein cytoplasmic domain-like"/>
    <property type="match status" value="1"/>
</dbReference>
<dbReference type="PANTHER" id="PTHR43840">
    <property type="entry name" value="MITOCHONDRIAL METAL TRANSPORTER 1-RELATED"/>
    <property type="match status" value="1"/>
</dbReference>
<evidence type="ECO:0000256" key="1">
    <source>
        <dbReference type="ARBA" id="ARBA00004141"/>
    </source>
</evidence>
<dbReference type="InterPro" id="IPR027470">
    <property type="entry name" value="Cation_efflux_CTD"/>
</dbReference>
<dbReference type="Pfam" id="PF01545">
    <property type="entry name" value="Cation_efflux"/>
    <property type="match status" value="1"/>
</dbReference>
<evidence type="ECO:0000256" key="7">
    <source>
        <dbReference type="SAM" id="Phobius"/>
    </source>
</evidence>
<organism evidence="11 12">
    <name type="scientific">Dehalobacter restrictus</name>
    <dbReference type="NCBI Taxonomy" id="55583"/>
    <lineage>
        <taxon>Bacteria</taxon>
        <taxon>Bacillati</taxon>
        <taxon>Bacillota</taxon>
        <taxon>Clostridia</taxon>
        <taxon>Eubacteriales</taxon>
        <taxon>Desulfitobacteriaceae</taxon>
        <taxon>Dehalobacter</taxon>
    </lineage>
</organism>
<evidence type="ECO:0000256" key="4">
    <source>
        <dbReference type="ARBA" id="ARBA00022692"/>
    </source>
</evidence>
<evidence type="ECO:0000256" key="6">
    <source>
        <dbReference type="ARBA" id="ARBA00023136"/>
    </source>
</evidence>
<dbReference type="InterPro" id="IPR036105">
    <property type="entry name" value="DiNase_FeMo-co_biosyn_sf"/>
</dbReference>
<evidence type="ECO:0000256" key="2">
    <source>
        <dbReference type="ARBA" id="ARBA00008114"/>
    </source>
</evidence>
<keyword evidence="6 7" id="KW-0472">Membrane</keyword>
<dbReference type="Pfam" id="PF16916">
    <property type="entry name" value="ZT_dimer"/>
    <property type="match status" value="1"/>
</dbReference>
<keyword evidence="4 7" id="KW-0812">Transmembrane</keyword>
<dbReference type="EMBL" id="CP046996">
    <property type="protein sequence ID" value="QGZ99224.1"/>
    <property type="molecule type" value="Genomic_DNA"/>
</dbReference>
<proteinExistence type="inferred from homology"/>
<dbReference type="Pfam" id="PF02579">
    <property type="entry name" value="Nitro_FeMo-Co"/>
    <property type="match status" value="1"/>
</dbReference>
<protein>
    <submittedName>
        <fullName evidence="11">Cation diffusion facilitator family transporter</fullName>
    </submittedName>
</protein>
<evidence type="ECO:0000256" key="5">
    <source>
        <dbReference type="ARBA" id="ARBA00022989"/>
    </source>
</evidence>
<dbReference type="InterPro" id="IPR036837">
    <property type="entry name" value="Cation_efflux_CTD_sf"/>
</dbReference>
<feature type="transmembrane region" description="Helical" evidence="7">
    <location>
        <begin position="69"/>
        <end position="88"/>
    </location>
</feature>
<dbReference type="AlphaFoldDB" id="A0A857DG20"/>
<evidence type="ECO:0000259" key="9">
    <source>
        <dbReference type="Pfam" id="PF02579"/>
    </source>
</evidence>
<feature type="transmembrane region" description="Helical" evidence="7">
    <location>
        <begin position="7"/>
        <end position="26"/>
    </location>
</feature>
<dbReference type="Gene3D" id="3.30.70.1350">
    <property type="entry name" value="Cation efflux protein, cytoplasmic domain"/>
    <property type="match status" value="1"/>
</dbReference>
<feature type="domain" description="Dinitrogenase iron-molybdenum cofactor biosynthesis" evidence="9">
    <location>
        <begin position="293"/>
        <end position="382"/>
    </location>
</feature>
<dbReference type="GO" id="GO:0015341">
    <property type="term" value="F:zinc efflux antiporter activity"/>
    <property type="evidence" value="ECO:0007669"/>
    <property type="project" value="TreeGrafter"/>
</dbReference>
<keyword evidence="3" id="KW-0813">Transport</keyword>
<feature type="transmembrane region" description="Helical" evidence="7">
    <location>
        <begin position="172"/>
        <end position="197"/>
    </location>
</feature>
<evidence type="ECO:0000313" key="12">
    <source>
        <dbReference type="Proteomes" id="UP000430508"/>
    </source>
</evidence>
<dbReference type="InterPro" id="IPR050291">
    <property type="entry name" value="CDF_Transporter"/>
</dbReference>
<dbReference type="Gene3D" id="3.30.420.130">
    <property type="entry name" value="Dinitrogenase iron-molybdenum cofactor biosynthesis domain"/>
    <property type="match status" value="1"/>
</dbReference>
<feature type="domain" description="Cation efflux protein transmembrane" evidence="8">
    <location>
        <begin position="9"/>
        <end position="197"/>
    </location>
</feature>
<dbReference type="GO" id="GO:0015086">
    <property type="term" value="F:cadmium ion transmembrane transporter activity"/>
    <property type="evidence" value="ECO:0007669"/>
    <property type="project" value="TreeGrafter"/>
</dbReference>
<dbReference type="PANTHER" id="PTHR43840:SF15">
    <property type="entry name" value="MITOCHONDRIAL METAL TRANSPORTER 1-RELATED"/>
    <property type="match status" value="1"/>
</dbReference>
<accession>A0A857DG20</accession>
<reference evidence="11 12" key="1">
    <citation type="submission" date="2019-12" db="EMBL/GenBank/DDBJ databases">
        <title>Sequence classification of anaerobic respiratory reductive dehalogenases: First we see many, then we see few.</title>
        <authorList>
            <person name="Molenda O."/>
            <person name="Puentes Jacome L.A."/>
            <person name="Cao X."/>
            <person name="Nesbo C.L."/>
            <person name="Tang S."/>
            <person name="Morson N."/>
            <person name="Patron J."/>
            <person name="Lomheim L."/>
            <person name="Wishart D.S."/>
            <person name="Edwards E.A."/>
        </authorList>
    </citation>
    <scope>NUCLEOTIDE SEQUENCE [LARGE SCALE GENOMIC DNA]</scope>
    <source>
        <strain evidence="11 12">12DCA</strain>
    </source>
</reference>
<dbReference type="InterPro" id="IPR003731">
    <property type="entry name" value="Di-Nase_FeMo-co_biosynth"/>
</dbReference>
<dbReference type="NCBIfam" id="TIGR01297">
    <property type="entry name" value="CDF"/>
    <property type="match status" value="1"/>
</dbReference>
<dbReference type="Proteomes" id="UP000430508">
    <property type="component" value="Chromosome"/>
</dbReference>
<dbReference type="SUPFAM" id="SSF161111">
    <property type="entry name" value="Cation efflux protein transmembrane domain-like"/>
    <property type="match status" value="1"/>
</dbReference>
<dbReference type="RefSeq" id="WP_158208053.1">
    <property type="nucleotide sequence ID" value="NZ_CP046996.1"/>
</dbReference>
<evidence type="ECO:0000259" key="10">
    <source>
        <dbReference type="Pfam" id="PF16916"/>
    </source>
</evidence>
<keyword evidence="5 7" id="KW-1133">Transmembrane helix</keyword>
<feature type="transmembrane region" description="Helical" evidence="7">
    <location>
        <begin position="38"/>
        <end position="57"/>
    </location>
</feature>
<feature type="transmembrane region" description="Helical" evidence="7">
    <location>
        <begin position="146"/>
        <end position="166"/>
    </location>
</feature>
<dbReference type="InterPro" id="IPR027469">
    <property type="entry name" value="Cation_efflux_TMD_sf"/>
</dbReference>
<evidence type="ECO:0000313" key="11">
    <source>
        <dbReference type="EMBL" id="QGZ99224.1"/>
    </source>
</evidence>
<dbReference type="Gene3D" id="1.20.1510.10">
    <property type="entry name" value="Cation efflux protein transmembrane domain"/>
    <property type="match status" value="1"/>
</dbReference>
<dbReference type="GO" id="GO:0015093">
    <property type="term" value="F:ferrous iron transmembrane transporter activity"/>
    <property type="evidence" value="ECO:0007669"/>
    <property type="project" value="TreeGrafter"/>
</dbReference>
<evidence type="ECO:0000256" key="3">
    <source>
        <dbReference type="ARBA" id="ARBA00022448"/>
    </source>
</evidence>
<feature type="transmembrane region" description="Helical" evidence="7">
    <location>
        <begin position="108"/>
        <end position="126"/>
    </location>
</feature>
<sequence>MEESEKVALLAVAMNLALFGIKYGAALATGSIALKAEAFHSLADLVASLTVFAGLKLSKRKTKAFPYGLYKIENLISVCIALIIFYAGYEVVMEVMTTTPTELKNSGIAISVLLIAMLITFCFSKYEKKISRKINSPVLLADAAHIRTDVLSNAIVLVAVVSGLFGFQFDKIAALIVVVFIAKTGIEILIGGARVLLDASVDYETLSKVEKIILETPQVVELKTLTGRNSGRYKFIEADIVLKTHDLDRAHSIADSIERNVKNEIKHIEQVLIHYEPQQNETMIYALPLSGDRESISPHFGEAPYFMLVTFNAGTKAADKVEILKNPYTNIEKSKGILAAELLVKNRVDFVLVKTNFDSKGPHYVFSNADIEVIITDEELPELAFEKLGLTVNLYLSEKE</sequence>
<gene>
    <name evidence="11" type="ORF">GQ588_00345</name>
</gene>
<comment type="similarity">
    <text evidence="2">Belongs to the cation diffusion facilitator (CDF) transporter (TC 2.A.4) family.</text>
</comment>
<evidence type="ECO:0000259" key="8">
    <source>
        <dbReference type="Pfam" id="PF01545"/>
    </source>
</evidence>
<dbReference type="InterPro" id="IPR002524">
    <property type="entry name" value="Cation_efflux"/>
</dbReference>
<dbReference type="InterPro" id="IPR058533">
    <property type="entry name" value="Cation_efflux_TM"/>
</dbReference>
<dbReference type="GO" id="GO:0006882">
    <property type="term" value="P:intracellular zinc ion homeostasis"/>
    <property type="evidence" value="ECO:0007669"/>
    <property type="project" value="TreeGrafter"/>
</dbReference>
<dbReference type="GO" id="GO:0005886">
    <property type="term" value="C:plasma membrane"/>
    <property type="evidence" value="ECO:0007669"/>
    <property type="project" value="TreeGrafter"/>
</dbReference>
<dbReference type="SUPFAM" id="SSF53146">
    <property type="entry name" value="Nitrogenase accessory factor-like"/>
    <property type="match status" value="1"/>
</dbReference>
<comment type="subcellular location">
    <subcellularLocation>
        <location evidence="1">Membrane</location>
        <topology evidence="1">Multi-pass membrane protein</topology>
    </subcellularLocation>
</comment>